<organism evidence="1 2">
    <name type="scientific">Leishmania major</name>
    <dbReference type="NCBI Taxonomy" id="5664"/>
    <lineage>
        <taxon>Eukaryota</taxon>
        <taxon>Discoba</taxon>
        <taxon>Euglenozoa</taxon>
        <taxon>Kinetoplastea</taxon>
        <taxon>Metakinetoplastina</taxon>
        <taxon>Trypanosomatida</taxon>
        <taxon>Trypanosomatidae</taxon>
        <taxon>Leishmaniinae</taxon>
        <taxon>Leishmania</taxon>
    </lineage>
</organism>
<dbReference type="GO" id="GO:0005737">
    <property type="term" value="C:cytoplasm"/>
    <property type="evidence" value="ECO:0000266"/>
    <property type="project" value="GeneDB"/>
</dbReference>
<dbReference type="GeneID" id="5652468"/>
<dbReference type="STRING" id="5664.Q4QA36"/>
<dbReference type="VEuPathDB" id="TriTrypDB:LMJLV39_250011600"/>
<dbReference type="KEGG" id="lma:LMJF_25_0590"/>
<accession>Q4QA36</accession>
<dbReference type="VEuPathDB" id="TriTrypDB:LmjF.25.0590"/>
<dbReference type="VEuPathDB" id="TriTrypDB:LMJFC_250011900"/>
<evidence type="ECO:0000313" key="1">
    <source>
        <dbReference type="EMBL" id="CAJ04810.1"/>
    </source>
</evidence>
<keyword evidence="2" id="KW-1185">Reference proteome</keyword>
<gene>
    <name evidence="1" type="ORF">LMJF_25_0590</name>
</gene>
<sequence>MSPSAAPTRGTPDSCRCCHDTTRSSPLLGHVSACCLNDSCESTAHRNSACLLFQSGVSSFLLSSSGYTYVHTSTAHRNTVTAVMSVSSSAAKVAPKTLNQFRNFSYLVVAWLGFNKGFREKAANDAEWVAHQQRVRQQNVERHQAAQAMAEAKQSAGLETTIPAMVPEGLHEVYKDVEKAMH</sequence>
<evidence type="ECO:0000313" key="2">
    <source>
        <dbReference type="Proteomes" id="UP000000542"/>
    </source>
</evidence>
<dbReference type="eggNOG" id="ENOG502SVTY">
    <property type="taxonomic scope" value="Eukaryota"/>
</dbReference>
<dbReference type="VEuPathDB" id="TriTrypDB:LMJSD75_250011500"/>
<dbReference type="EMBL" id="FR796421">
    <property type="protein sequence ID" value="CAJ04810.1"/>
    <property type="molecule type" value="Genomic_DNA"/>
</dbReference>
<dbReference type="RefSeq" id="XP_001683812.1">
    <property type="nucleotide sequence ID" value="XM_001683760.1"/>
</dbReference>
<name>Q4QA36_LEIMA</name>
<protein>
    <submittedName>
        <fullName evidence="1">Uncharacterized protein</fullName>
    </submittedName>
</protein>
<dbReference type="Proteomes" id="UP000000542">
    <property type="component" value="Chromosome 25"/>
</dbReference>
<dbReference type="HOGENOM" id="CLU_1484719_0_0_1"/>
<dbReference type="InParanoid" id="Q4QA36"/>
<reference evidence="1 2" key="1">
    <citation type="journal article" date="2005" name="Science">
        <title>The genome of the kinetoplastid parasite, Leishmania major.</title>
        <authorList>
            <person name="Ivens A.C."/>
            <person name="Peacock C.S."/>
            <person name="Worthey E.A."/>
            <person name="Murphy L."/>
            <person name="Aggarwal G."/>
            <person name="Berriman M."/>
            <person name="Sisk E."/>
            <person name="Rajandream M.A."/>
            <person name="Adlem E."/>
            <person name="Aert R."/>
            <person name="Anupama A."/>
            <person name="Apostolou Z."/>
            <person name="Attipoe P."/>
            <person name="Bason N."/>
            <person name="Bauser C."/>
            <person name="Beck A."/>
            <person name="Beverley S.M."/>
            <person name="Bianchettin G."/>
            <person name="Borzym K."/>
            <person name="Bothe G."/>
            <person name="Bruschi C.V."/>
            <person name="Collins M."/>
            <person name="Cadag E."/>
            <person name="Ciarloni L."/>
            <person name="Clayton C."/>
            <person name="Coulson R.M."/>
            <person name="Cronin A."/>
            <person name="Cruz A.K."/>
            <person name="Davies R.M."/>
            <person name="De Gaudenzi J."/>
            <person name="Dobson D.E."/>
            <person name="Duesterhoeft A."/>
            <person name="Fazelina G."/>
            <person name="Fosker N."/>
            <person name="Frasch A.C."/>
            <person name="Fraser A."/>
            <person name="Fuchs M."/>
            <person name="Gabel C."/>
            <person name="Goble A."/>
            <person name="Goffeau A."/>
            <person name="Harris D."/>
            <person name="Hertz-Fowler C."/>
            <person name="Hilbert H."/>
            <person name="Horn D."/>
            <person name="Huang Y."/>
            <person name="Klages S."/>
            <person name="Knights A."/>
            <person name="Kube M."/>
            <person name="Larke N."/>
            <person name="Litvin L."/>
            <person name="Lord A."/>
            <person name="Louie T."/>
            <person name="Marra M."/>
            <person name="Masuy D."/>
            <person name="Matthews K."/>
            <person name="Michaeli S."/>
            <person name="Mottram J.C."/>
            <person name="Muller-Auer S."/>
            <person name="Munden H."/>
            <person name="Nelson S."/>
            <person name="Norbertczak H."/>
            <person name="Oliver K."/>
            <person name="O'neil S."/>
            <person name="Pentony M."/>
            <person name="Pohl T.M."/>
            <person name="Price C."/>
            <person name="Purnelle B."/>
            <person name="Quail M.A."/>
            <person name="Rabbinowitsch E."/>
            <person name="Reinhardt R."/>
            <person name="Rieger M."/>
            <person name="Rinta J."/>
            <person name="Robben J."/>
            <person name="Robertson L."/>
            <person name="Ruiz J.C."/>
            <person name="Rutter S."/>
            <person name="Saunders D."/>
            <person name="Schafer M."/>
            <person name="Schein J."/>
            <person name="Schwartz D.C."/>
            <person name="Seeger K."/>
            <person name="Seyler A."/>
            <person name="Sharp S."/>
            <person name="Shin H."/>
            <person name="Sivam D."/>
            <person name="Squares R."/>
            <person name="Squares S."/>
            <person name="Tosato V."/>
            <person name="Vogt C."/>
            <person name="Volckaert G."/>
            <person name="Wambutt R."/>
            <person name="Warren T."/>
            <person name="Wedler H."/>
            <person name="Woodward J."/>
            <person name="Zhou S."/>
            <person name="Zimmermann W."/>
            <person name="Smith D.F."/>
            <person name="Blackwell J.M."/>
            <person name="Stuart K.D."/>
            <person name="Barrell B."/>
            <person name="Myler P.J."/>
        </authorList>
    </citation>
    <scope>NUCLEOTIDE SEQUENCE [LARGE SCALE GENOMIC DNA]</scope>
    <source>
        <strain evidence="2">MHOM/IL/81/Friedlin</strain>
    </source>
</reference>
<proteinExistence type="predicted"/>
<dbReference type="AlphaFoldDB" id="Q4QA36"/>
<reference evidence="1 2" key="2">
    <citation type="journal article" date="2011" name="Genome Res.">
        <title>Chromosome and gene copy number variation allow major structural change between species and strains of Leishmania.</title>
        <authorList>
            <person name="Rogers M.B."/>
            <person name="Hilley J.D."/>
            <person name="Dickens N.J."/>
            <person name="Wilkes J."/>
            <person name="Bates P.A."/>
            <person name="Depledge D.P."/>
            <person name="Harris D."/>
            <person name="Her Y."/>
            <person name="Herzyk P."/>
            <person name="Imamura H."/>
            <person name="Otto T.D."/>
            <person name="Sanders M."/>
            <person name="Seeger K."/>
            <person name="Dujardin J.C."/>
            <person name="Berriman M."/>
            <person name="Smith D.F."/>
            <person name="Hertz-Fowler C."/>
            <person name="Mottram J.C."/>
        </authorList>
    </citation>
    <scope>NUCLEOTIDE SEQUENCE [LARGE SCALE GENOMIC DNA]</scope>
    <source>
        <strain evidence="2">MHOM/IL/81/Friedlin</strain>
    </source>
</reference>